<dbReference type="OrthoDB" id="2446218at2759"/>
<sequence>MSSVVGWYGPLIDLSSVALHIGDFVQLLVFVHRSTPVQFKLWKGGEVIRRDIQVGDDSRPYFPISIWQKQMASMVVPGDIVLLQNVKLTKYGDVVEGRMIHCSTLLPLIHHHNSLASKGMDELVEACRIGTTTKEKLTKVIKWLQRTGFTFCSIQPQGHPYPQKKIHLKRNWKLPEKRESKNCISLLEVSHLTDSCKAVFHACVGEIFLPSISTTLSESDKERMFISRRLFKTRDTSLVTDLICTGCKLCGSPLDTQHDRSRLENEAAPLYCSKSVNRLHVVDFIYRPFMLYIWDESEYTLLLVKNKAAELLFGNITAERVYSSFRERHGDQNVDPDPVDASLLKRYGMLEDLGCCTSAANSSLKLKSKPIVNTVNFYLIWLILLRALLQERKNSPLKFEVSVNTGLDKENGRFEMESVWIPFP</sequence>
<accession>A0A7J6G368</accession>
<dbReference type="Proteomes" id="UP000583929">
    <property type="component" value="Unassembled WGS sequence"/>
</dbReference>
<name>A0A7J6G368_CANSA</name>
<gene>
    <name evidence="2" type="ORF">F8388_012378</name>
    <name evidence="1" type="ORF">G4B88_007196</name>
</gene>
<dbReference type="OMA" id="MIYRPFM"/>
<evidence type="ECO:0000313" key="3">
    <source>
        <dbReference type="Proteomes" id="UP000525078"/>
    </source>
</evidence>
<organism evidence="2 3">
    <name type="scientific">Cannabis sativa</name>
    <name type="common">Hemp</name>
    <name type="synonym">Marijuana</name>
    <dbReference type="NCBI Taxonomy" id="3483"/>
    <lineage>
        <taxon>Eukaryota</taxon>
        <taxon>Viridiplantae</taxon>
        <taxon>Streptophyta</taxon>
        <taxon>Embryophyta</taxon>
        <taxon>Tracheophyta</taxon>
        <taxon>Spermatophyta</taxon>
        <taxon>Magnoliopsida</taxon>
        <taxon>eudicotyledons</taxon>
        <taxon>Gunneridae</taxon>
        <taxon>Pentapetalae</taxon>
        <taxon>rosids</taxon>
        <taxon>fabids</taxon>
        <taxon>Rosales</taxon>
        <taxon>Cannabaceae</taxon>
        <taxon>Cannabis</taxon>
    </lineage>
</organism>
<keyword evidence="4" id="KW-1185">Reference proteome</keyword>
<dbReference type="InterPro" id="IPR012340">
    <property type="entry name" value="NA-bd_OB-fold"/>
</dbReference>
<dbReference type="PANTHER" id="PTHR38542:SF2">
    <property type="entry name" value="REPLICATION FACTOR A C-TERMINAL DOMAIN-CONTAINING PROTEIN"/>
    <property type="match status" value="1"/>
</dbReference>
<protein>
    <submittedName>
        <fullName evidence="2">Uncharacterized protein</fullName>
    </submittedName>
</protein>
<proteinExistence type="predicted"/>
<evidence type="ECO:0000313" key="1">
    <source>
        <dbReference type="EMBL" id="KAF4350599.1"/>
    </source>
</evidence>
<dbReference type="SUPFAM" id="SSF50249">
    <property type="entry name" value="Nucleic acid-binding proteins"/>
    <property type="match status" value="1"/>
</dbReference>
<accession>A0A803QVY7</accession>
<dbReference type="AlphaFoldDB" id="A0A7J6G368"/>
<dbReference type="Proteomes" id="UP000525078">
    <property type="component" value="Unassembled WGS sequence"/>
</dbReference>
<dbReference type="PANTHER" id="PTHR38542">
    <property type="entry name" value="OS04G0450500 PROTEIN"/>
    <property type="match status" value="1"/>
</dbReference>
<reference evidence="3 4" key="1">
    <citation type="journal article" date="2020" name="bioRxiv">
        <title>Sequence and annotation of 42 cannabis genomes reveals extensive copy number variation in cannabinoid synthesis and pathogen resistance genes.</title>
        <authorList>
            <person name="Mckernan K.J."/>
            <person name="Helbert Y."/>
            <person name="Kane L.T."/>
            <person name="Ebling H."/>
            <person name="Zhang L."/>
            <person name="Liu B."/>
            <person name="Eaton Z."/>
            <person name="Mclaughlin S."/>
            <person name="Kingan S."/>
            <person name="Baybayan P."/>
            <person name="Concepcion G."/>
            <person name="Jordan M."/>
            <person name="Riva A."/>
            <person name="Barbazuk W."/>
            <person name="Harkins T."/>
        </authorList>
    </citation>
    <scope>NUCLEOTIDE SEQUENCE [LARGE SCALE GENOMIC DNA]</scope>
    <source>
        <strain evidence="3 4">cv. Jamaican Lion 4</strain>
        <strain evidence="1">Father</strain>
        <strain evidence="2">Mother</strain>
        <tissue evidence="2">Leaf</tissue>
    </source>
</reference>
<evidence type="ECO:0000313" key="2">
    <source>
        <dbReference type="EMBL" id="KAF4377277.1"/>
    </source>
</evidence>
<dbReference type="EMBL" id="JAATIQ010000593">
    <property type="protein sequence ID" value="KAF4350599.1"/>
    <property type="molecule type" value="Genomic_DNA"/>
</dbReference>
<evidence type="ECO:0000313" key="4">
    <source>
        <dbReference type="Proteomes" id="UP000583929"/>
    </source>
</evidence>
<comment type="caution">
    <text evidence="2">The sequence shown here is derived from an EMBL/GenBank/DDBJ whole genome shotgun (WGS) entry which is preliminary data.</text>
</comment>
<dbReference type="EMBL" id="JAATIP010000081">
    <property type="protein sequence ID" value="KAF4377277.1"/>
    <property type="molecule type" value="Genomic_DNA"/>
</dbReference>